<proteinExistence type="predicted"/>
<keyword evidence="1" id="KW-0812">Transmembrane</keyword>
<dbReference type="OrthoDB" id="74764at2759"/>
<dbReference type="AlphaFoldDB" id="A0A9P4HLG0"/>
<keyword evidence="1" id="KW-0472">Membrane</keyword>
<protein>
    <recommendedName>
        <fullName evidence="2">DUF1996 domain-containing protein</fullName>
    </recommendedName>
</protein>
<dbReference type="InterPro" id="IPR018535">
    <property type="entry name" value="DUF1996"/>
</dbReference>
<dbReference type="Pfam" id="PF09362">
    <property type="entry name" value="DUF1996"/>
    <property type="match status" value="1"/>
</dbReference>
<organism evidence="3 4">
    <name type="scientific">Setomelanomma holmii</name>
    <dbReference type="NCBI Taxonomy" id="210430"/>
    <lineage>
        <taxon>Eukaryota</taxon>
        <taxon>Fungi</taxon>
        <taxon>Dikarya</taxon>
        <taxon>Ascomycota</taxon>
        <taxon>Pezizomycotina</taxon>
        <taxon>Dothideomycetes</taxon>
        <taxon>Pleosporomycetidae</taxon>
        <taxon>Pleosporales</taxon>
        <taxon>Pleosporineae</taxon>
        <taxon>Phaeosphaeriaceae</taxon>
        <taxon>Setomelanomma</taxon>
    </lineage>
</organism>
<dbReference type="EMBL" id="ML978156">
    <property type="protein sequence ID" value="KAF2035705.1"/>
    <property type="molecule type" value="Genomic_DNA"/>
</dbReference>
<keyword evidence="1" id="KW-1133">Transmembrane helix</keyword>
<feature type="domain" description="DUF1996" evidence="2">
    <location>
        <begin position="77"/>
        <end position="283"/>
    </location>
</feature>
<accession>A0A9P4HLG0</accession>
<feature type="transmembrane region" description="Helical" evidence="1">
    <location>
        <begin position="12"/>
        <end position="32"/>
    </location>
</feature>
<sequence>MRRSLQFATTNMHTSLFNILLFVSYGTTQMVIPTMLRFECSQLVVDRLDPLVSPGSIPSPHLQVSVYEVNVRHTLTSSHQIVGGNSFNASMNPATHDLPVASTCTSCTFSEDFSKYWTAVLYFGARNGTFKRVPRFVSEGLHGNGGIIVYYIPDATNSSSVTAFEPGFRLLVADATAISPSVPRKLCQRCMPVTRDNSWLNCAASDYQSLPKGFCPGARDHQSHVAYANGSNATDVCPTGKCPASHLVVIPQVMYEVVWDTRIFNDVNFQPFVYSTGEHTESTFSGGKTIRYNVLWTRAALADTCSVLKSQTTEEAMKCTIPR</sequence>
<evidence type="ECO:0000313" key="3">
    <source>
        <dbReference type="EMBL" id="KAF2035705.1"/>
    </source>
</evidence>
<evidence type="ECO:0000259" key="2">
    <source>
        <dbReference type="Pfam" id="PF09362"/>
    </source>
</evidence>
<name>A0A9P4HLG0_9PLEO</name>
<dbReference type="PANTHER" id="PTHR43662:SF2">
    <property type="entry name" value="DUF1996 DOMAIN-CONTAINING PROTEIN"/>
    <property type="match status" value="1"/>
</dbReference>
<comment type="caution">
    <text evidence="3">The sequence shown here is derived from an EMBL/GenBank/DDBJ whole genome shotgun (WGS) entry which is preliminary data.</text>
</comment>
<reference evidence="3" key="1">
    <citation type="journal article" date="2020" name="Stud. Mycol.">
        <title>101 Dothideomycetes genomes: a test case for predicting lifestyles and emergence of pathogens.</title>
        <authorList>
            <person name="Haridas S."/>
            <person name="Albert R."/>
            <person name="Binder M."/>
            <person name="Bloem J."/>
            <person name="Labutti K."/>
            <person name="Salamov A."/>
            <person name="Andreopoulos B."/>
            <person name="Baker S."/>
            <person name="Barry K."/>
            <person name="Bills G."/>
            <person name="Bluhm B."/>
            <person name="Cannon C."/>
            <person name="Castanera R."/>
            <person name="Culley D."/>
            <person name="Daum C."/>
            <person name="Ezra D."/>
            <person name="Gonzalez J."/>
            <person name="Henrissat B."/>
            <person name="Kuo A."/>
            <person name="Liang C."/>
            <person name="Lipzen A."/>
            <person name="Lutzoni F."/>
            <person name="Magnuson J."/>
            <person name="Mondo S."/>
            <person name="Nolan M."/>
            <person name="Ohm R."/>
            <person name="Pangilinan J."/>
            <person name="Park H.-J."/>
            <person name="Ramirez L."/>
            <person name="Alfaro M."/>
            <person name="Sun H."/>
            <person name="Tritt A."/>
            <person name="Yoshinaga Y."/>
            <person name="Zwiers L.-H."/>
            <person name="Turgeon B."/>
            <person name="Goodwin S."/>
            <person name="Spatafora J."/>
            <person name="Crous P."/>
            <person name="Grigoriev I."/>
        </authorList>
    </citation>
    <scope>NUCLEOTIDE SEQUENCE</scope>
    <source>
        <strain evidence="3">CBS 110217</strain>
    </source>
</reference>
<evidence type="ECO:0000313" key="4">
    <source>
        <dbReference type="Proteomes" id="UP000799777"/>
    </source>
</evidence>
<gene>
    <name evidence="3" type="ORF">EK21DRAFT_84129</name>
</gene>
<evidence type="ECO:0000256" key="1">
    <source>
        <dbReference type="SAM" id="Phobius"/>
    </source>
</evidence>
<keyword evidence="4" id="KW-1185">Reference proteome</keyword>
<dbReference type="Proteomes" id="UP000799777">
    <property type="component" value="Unassembled WGS sequence"/>
</dbReference>
<dbReference type="PANTHER" id="PTHR43662">
    <property type="match status" value="1"/>
</dbReference>